<feature type="compositionally biased region" description="Basic and acidic residues" evidence="1">
    <location>
        <begin position="474"/>
        <end position="483"/>
    </location>
</feature>
<dbReference type="Proteomes" id="UP000243975">
    <property type="component" value="Unassembled WGS sequence"/>
</dbReference>
<feature type="compositionally biased region" description="Basic and acidic residues" evidence="1">
    <location>
        <begin position="131"/>
        <end position="140"/>
    </location>
</feature>
<reference evidence="2 3" key="1">
    <citation type="journal article" date="2016" name="Sci. Rep.">
        <title>The genome sequence of the outbreeding globe artichoke constructed de novo incorporating a phase-aware low-pass sequencing strategy of F1 progeny.</title>
        <authorList>
            <person name="Scaglione D."/>
            <person name="Reyes-Chin-Wo S."/>
            <person name="Acquadro A."/>
            <person name="Froenicke L."/>
            <person name="Portis E."/>
            <person name="Beitel C."/>
            <person name="Tirone M."/>
            <person name="Mauro R."/>
            <person name="Lo Monaco A."/>
            <person name="Mauromicale G."/>
            <person name="Faccioli P."/>
            <person name="Cattivelli L."/>
            <person name="Rieseberg L."/>
            <person name="Michelmore R."/>
            <person name="Lanteri S."/>
        </authorList>
    </citation>
    <scope>NUCLEOTIDE SEQUENCE [LARGE SCALE GENOMIC DNA]</scope>
    <source>
        <strain evidence="2">2C</strain>
    </source>
</reference>
<feature type="compositionally biased region" description="Basic and acidic residues" evidence="1">
    <location>
        <begin position="174"/>
        <end position="205"/>
    </location>
</feature>
<dbReference type="EMBL" id="LEKV01001862">
    <property type="protein sequence ID" value="KVI05704.1"/>
    <property type="molecule type" value="Genomic_DNA"/>
</dbReference>
<gene>
    <name evidence="2" type="ORF">Ccrd_015954</name>
</gene>
<keyword evidence="3" id="KW-1185">Reference proteome</keyword>
<feature type="compositionally biased region" description="Polar residues" evidence="1">
    <location>
        <begin position="948"/>
        <end position="957"/>
    </location>
</feature>
<feature type="region of interest" description="Disordered" evidence="1">
    <location>
        <begin position="169"/>
        <end position="205"/>
    </location>
</feature>
<sequence length="1184" mass="130440">MAPDAGGHDGEPNQNTVFLDTSLGTHLATIVSDSDTVSDLKKKIMLEHHQCFPAIGDIKIHCLKVKRRGNFYHLSDSMLVKSAFGTTKRNWFVSADASRLEQCDGIQQFDKRKVGDQLALPWVTDSRSIDKHDSLADRPSKQSLVNGSPSMHPKIVPFVNQKVPSVAHLTSGDSCKDLSENVEEHKSSNDEHWRNPQPDSEKQVDSKIEKLYTFNNGIKSKKRIRDVRNESLQEDALRSGPSVKKKRRTQRIDLNAKASEEDRDVIDDTDKVKHKGEGIPDENSFDHISKGKDATSDGLVTKALSDEHTNKGIDQAATVVPSSVEDVGVETHPPKNLEASETVPDVAMVVEKNIQQEMPFEISLKEKDDELVQKAVTGIEIPSSSMRTADCECDAPVVIAEGDLKSAKRSTKHKAAEKEVSSTPFTKKLQKINKDATDSSQQDVGSTGQELAADQIDKRREDREFSLNQGPKVKLPERSKETMVYENTGGGKKRKAKKYAKNKDESLVKHADIHVGDISSSVPAPVFDDKIIDEREIDKFSMGSAERNEVSEKTLVDDPLVYVSKKGDDPTVKEVEVSEPTESHGRQVHVEDVEEKQKKETENCVGSRRKKKVARRSVSINDESVAKCNGDAATGTNEENSLPRSERKESPETMSDVDRGRSDDNPMDIVVEIPRSEKNRNQVNTEDLNDNSKKEDEKMDGIKKSKRKRKTKTFAARHEDESIMKHGHVDTGGMSTAVSNSALDGYLQETAKQGENSLPDSDRKDNPKEKLADSSQLAVGTDGDKDGMDGKSRDKQNSASQTLSSVPIEQQLNKVDKVQDGQGSDEGLVRKAKKNQKFSVRTRKGLQNKHQPTELELEPEKSKGIPEETLKNVAVSEVSKVNSEVDIPKERSHGIDFMDYFVPGDQPNKIASIDNVKDSTQSGKEKKPKKKTKGNLPLVETSADLGKSQVSFGNKQNGEQDDSRNNITIQSQKSVTKNEHSKLLLSSKKTSEVSTNVVKDPNITHIDQIKTPKKTRMIDTPKTNKSAHANKGQDGPSSESSSSSATFGRSFRYQKLNKQQSVQGQPHVKTLKKSVPVVNNSQHVKGLLNTPGTIFGDGSDGNSSDDSETVKSDSSTRTPSKSSSSTSNDDVNVSGSRLVKRMGSGGKNSMNSQFKKAKMNASQVVDDMESEPVDFVPDSQPIAK</sequence>
<feature type="compositionally biased region" description="Polar residues" evidence="1">
    <location>
        <begin position="634"/>
        <end position="643"/>
    </location>
</feature>
<dbReference type="AlphaFoldDB" id="A0A103YAU9"/>
<evidence type="ECO:0000313" key="3">
    <source>
        <dbReference type="Proteomes" id="UP000243975"/>
    </source>
</evidence>
<feature type="compositionally biased region" description="Polar residues" evidence="1">
    <location>
        <begin position="733"/>
        <end position="742"/>
    </location>
</feature>
<feature type="compositionally biased region" description="Basic residues" evidence="1">
    <location>
        <begin position="830"/>
        <end position="847"/>
    </location>
</feature>
<feature type="compositionally biased region" description="Low complexity" evidence="1">
    <location>
        <begin position="1112"/>
        <end position="1136"/>
    </location>
</feature>
<name>A0A103YAU9_CYNCS</name>
<feature type="compositionally biased region" description="Polar residues" evidence="1">
    <location>
        <begin position="750"/>
        <end position="759"/>
    </location>
</feature>
<proteinExistence type="predicted"/>
<feature type="non-terminal residue" evidence="2">
    <location>
        <position position="1184"/>
    </location>
</feature>
<feature type="compositionally biased region" description="Polar residues" evidence="1">
    <location>
        <begin position="438"/>
        <end position="449"/>
    </location>
</feature>
<evidence type="ECO:0000256" key="1">
    <source>
        <dbReference type="SAM" id="MobiDB-lite"/>
    </source>
</evidence>
<feature type="compositionally biased region" description="Polar residues" evidence="1">
    <location>
        <begin position="797"/>
        <end position="813"/>
    </location>
</feature>
<feature type="compositionally biased region" description="Polar residues" evidence="1">
    <location>
        <begin position="965"/>
        <end position="975"/>
    </location>
</feature>
<feature type="compositionally biased region" description="Basic and acidic residues" evidence="1">
    <location>
        <begin position="565"/>
        <end position="602"/>
    </location>
</feature>
<feature type="compositionally biased region" description="Basic and acidic residues" evidence="1">
    <location>
        <begin position="716"/>
        <end position="729"/>
    </location>
</feature>
<feature type="compositionally biased region" description="Basic and acidic residues" evidence="1">
    <location>
        <begin position="546"/>
        <end position="556"/>
    </location>
</feature>
<feature type="compositionally biased region" description="Basic and acidic residues" evidence="1">
    <location>
        <begin position="760"/>
        <end position="772"/>
    </location>
</feature>
<protein>
    <submittedName>
        <fullName evidence="2">Uncharacterized protein</fullName>
    </submittedName>
</protein>
<feature type="region of interest" description="Disordered" evidence="1">
    <location>
        <begin position="540"/>
        <end position="868"/>
    </location>
</feature>
<feature type="compositionally biased region" description="Basic and acidic residues" evidence="1">
    <location>
        <begin position="690"/>
        <end position="703"/>
    </location>
</feature>
<feature type="compositionally biased region" description="Basic and acidic residues" evidence="1">
    <location>
        <begin position="858"/>
        <end position="868"/>
    </location>
</feature>
<feature type="compositionally biased region" description="Basic and acidic residues" evidence="1">
    <location>
        <begin position="266"/>
        <end position="293"/>
    </location>
</feature>
<dbReference type="Gramene" id="KVI05704">
    <property type="protein sequence ID" value="KVI05704"/>
    <property type="gene ID" value="Ccrd_015954"/>
</dbReference>
<evidence type="ECO:0000313" key="2">
    <source>
        <dbReference type="EMBL" id="KVI05704.1"/>
    </source>
</evidence>
<comment type="caution">
    <text evidence="2">The sequence shown here is derived from an EMBL/GenBank/DDBJ whole genome shotgun (WGS) entry which is preliminary data.</text>
</comment>
<feature type="region of interest" description="Disordered" evidence="1">
    <location>
        <begin position="232"/>
        <end position="293"/>
    </location>
</feature>
<accession>A0A103YAU9</accession>
<feature type="region of interest" description="Disordered" evidence="1">
    <location>
        <begin position="131"/>
        <end position="152"/>
    </location>
</feature>
<feature type="compositionally biased region" description="Basic and acidic residues" evidence="1">
    <location>
        <begin position="455"/>
        <end position="465"/>
    </location>
</feature>
<organism evidence="2 3">
    <name type="scientific">Cynara cardunculus var. scolymus</name>
    <name type="common">Globe artichoke</name>
    <name type="synonym">Cynara scolymus</name>
    <dbReference type="NCBI Taxonomy" id="59895"/>
    <lineage>
        <taxon>Eukaryota</taxon>
        <taxon>Viridiplantae</taxon>
        <taxon>Streptophyta</taxon>
        <taxon>Embryophyta</taxon>
        <taxon>Tracheophyta</taxon>
        <taxon>Spermatophyta</taxon>
        <taxon>Magnoliopsida</taxon>
        <taxon>eudicotyledons</taxon>
        <taxon>Gunneridae</taxon>
        <taxon>Pentapetalae</taxon>
        <taxon>asterids</taxon>
        <taxon>campanulids</taxon>
        <taxon>Asterales</taxon>
        <taxon>Asteraceae</taxon>
        <taxon>Carduoideae</taxon>
        <taxon>Cardueae</taxon>
        <taxon>Carduinae</taxon>
        <taxon>Cynara</taxon>
    </lineage>
</organism>
<feature type="region of interest" description="Disordered" evidence="1">
    <location>
        <begin position="903"/>
        <end position="1184"/>
    </location>
</feature>
<feature type="compositionally biased region" description="Basic and acidic residues" evidence="1">
    <location>
        <begin position="782"/>
        <end position="796"/>
    </location>
</feature>
<feature type="compositionally biased region" description="Basic residues" evidence="1">
    <location>
        <begin position="491"/>
        <end position="500"/>
    </location>
</feature>
<feature type="region of interest" description="Disordered" evidence="1">
    <location>
        <begin position="406"/>
        <end position="504"/>
    </location>
</feature>
<dbReference type="OMA" id="RENANPK"/>
<feature type="compositionally biased region" description="Basic and acidic residues" evidence="1">
    <location>
        <begin position="644"/>
        <end position="664"/>
    </location>
</feature>